<sequence>MMMTRLLLLNPPHFPSGLPHNPSFPSKESLGKPPNSSGIEPDSSLEATENVFNRSRRSKPKGIEPVNLFPFKFKLFKNLQFTISGGIGPENLFPERSRLTI</sequence>
<reference evidence="2" key="1">
    <citation type="submission" date="2022-10" db="EMBL/GenBank/DDBJ databases">
        <authorList>
            <person name="Hyden B.L."/>
            <person name="Feng K."/>
            <person name="Yates T."/>
            <person name="Jawdy S."/>
            <person name="Smart L.B."/>
            <person name="Muchero W."/>
        </authorList>
    </citation>
    <scope>NUCLEOTIDE SEQUENCE</scope>
    <source>
        <tissue evidence="2">Shoot tip</tissue>
    </source>
</reference>
<comment type="caution">
    <text evidence="2">The sequence shown here is derived from an EMBL/GenBank/DDBJ whole genome shotgun (WGS) entry which is preliminary data.</text>
</comment>
<evidence type="ECO:0000256" key="1">
    <source>
        <dbReference type="SAM" id="MobiDB-lite"/>
    </source>
</evidence>
<gene>
    <name evidence="2" type="ORF">OIU77_001313</name>
</gene>
<dbReference type="Proteomes" id="UP001141253">
    <property type="component" value="Chromosome 17"/>
</dbReference>
<evidence type="ECO:0000313" key="2">
    <source>
        <dbReference type="EMBL" id="KAJ6370777.1"/>
    </source>
</evidence>
<reference evidence="2" key="2">
    <citation type="journal article" date="2023" name="Int. J. Mol. Sci.">
        <title>De Novo Assembly and Annotation of 11 Diverse Shrub Willow (Salix) Genomes Reveals Novel Gene Organization in Sex-Linked Regions.</title>
        <authorList>
            <person name="Hyden B."/>
            <person name="Feng K."/>
            <person name="Yates T.B."/>
            <person name="Jawdy S."/>
            <person name="Cereghino C."/>
            <person name="Smart L.B."/>
            <person name="Muchero W."/>
        </authorList>
    </citation>
    <scope>NUCLEOTIDE SEQUENCE</scope>
    <source>
        <tissue evidence="2">Shoot tip</tissue>
    </source>
</reference>
<keyword evidence="3" id="KW-1185">Reference proteome</keyword>
<name>A0ABQ9B162_9ROSI</name>
<accession>A0ABQ9B162</accession>
<feature type="region of interest" description="Disordered" evidence="1">
    <location>
        <begin position="11"/>
        <end position="64"/>
    </location>
</feature>
<proteinExistence type="predicted"/>
<evidence type="ECO:0000313" key="3">
    <source>
        <dbReference type="Proteomes" id="UP001141253"/>
    </source>
</evidence>
<organism evidence="2 3">
    <name type="scientific">Salix suchowensis</name>
    <dbReference type="NCBI Taxonomy" id="1278906"/>
    <lineage>
        <taxon>Eukaryota</taxon>
        <taxon>Viridiplantae</taxon>
        <taxon>Streptophyta</taxon>
        <taxon>Embryophyta</taxon>
        <taxon>Tracheophyta</taxon>
        <taxon>Spermatophyta</taxon>
        <taxon>Magnoliopsida</taxon>
        <taxon>eudicotyledons</taxon>
        <taxon>Gunneridae</taxon>
        <taxon>Pentapetalae</taxon>
        <taxon>rosids</taxon>
        <taxon>fabids</taxon>
        <taxon>Malpighiales</taxon>
        <taxon>Salicaceae</taxon>
        <taxon>Saliceae</taxon>
        <taxon>Salix</taxon>
    </lineage>
</organism>
<dbReference type="EMBL" id="JAPFFI010000013">
    <property type="protein sequence ID" value="KAJ6370777.1"/>
    <property type="molecule type" value="Genomic_DNA"/>
</dbReference>
<protein>
    <submittedName>
        <fullName evidence="2">Uncharacterized protein</fullName>
    </submittedName>
</protein>